<proteinExistence type="predicted"/>
<feature type="non-terminal residue" evidence="1">
    <location>
        <position position="245"/>
    </location>
</feature>
<protein>
    <submittedName>
        <fullName evidence="1">Uncharacterized protein</fullName>
    </submittedName>
</protein>
<name>A0A0F9KQT4_9ZZZZ</name>
<evidence type="ECO:0000313" key="1">
    <source>
        <dbReference type="EMBL" id="KKM77101.1"/>
    </source>
</evidence>
<organism evidence="1">
    <name type="scientific">marine sediment metagenome</name>
    <dbReference type="NCBI Taxonomy" id="412755"/>
    <lineage>
        <taxon>unclassified sequences</taxon>
        <taxon>metagenomes</taxon>
        <taxon>ecological metagenomes</taxon>
    </lineage>
</organism>
<dbReference type="AlphaFoldDB" id="A0A0F9KQT4"/>
<comment type="caution">
    <text evidence="1">The sequence shown here is derived from an EMBL/GenBank/DDBJ whole genome shotgun (WGS) entry which is preliminary data.</text>
</comment>
<reference evidence="1" key="1">
    <citation type="journal article" date="2015" name="Nature">
        <title>Complex archaea that bridge the gap between prokaryotes and eukaryotes.</title>
        <authorList>
            <person name="Spang A."/>
            <person name="Saw J.H."/>
            <person name="Jorgensen S.L."/>
            <person name="Zaremba-Niedzwiedzka K."/>
            <person name="Martijn J."/>
            <person name="Lind A.E."/>
            <person name="van Eijk R."/>
            <person name="Schleper C."/>
            <person name="Guy L."/>
            <person name="Ettema T.J."/>
        </authorList>
    </citation>
    <scope>NUCLEOTIDE SEQUENCE</scope>
</reference>
<sequence>MNFEKAIDSISVSTDLFETVINFLDIKLTNPSSEKLTHLFNNLFQSFNGLANSANLQKRDVEKLGLDFFRLSQGSEYKNGTHFIKKISNIEKTKISEILGKDSDISGKKEVFEATNNKPSKSLDSNQMRNLNDPKEKAILETSKSSSKSPSFSNEQEKLVLSFVKIAQHNFSQKSSYKNPKEFIDKKSLDGINPNRSTKESSENTIKLNLKLFNETLSQALKGRFELFQTRLIEQPPFGIVAFYV</sequence>
<dbReference type="EMBL" id="LAZR01008697">
    <property type="protein sequence ID" value="KKM77101.1"/>
    <property type="molecule type" value="Genomic_DNA"/>
</dbReference>
<gene>
    <name evidence="1" type="ORF">LCGC14_1373400</name>
</gene>
<accession>A0A0F9KQT4</accession>